<protein>
    <submittedName>
        <fullName evidence="1">Uncharacterized protein</fullName>
    </submittedName>
</protein>
<dbReference type="GeneID" id="20088675"/>
<evidence type="ECO:0000313" key="1">
    <source>
        <dbReference type="EMBL" id="ETV94985.1"/>
    </source>
</evidence>
<dbReference type="RefSeq" id="XP_008876576.1">
    <property type="nucleotide sequence ID" value="XM_008878354.1"/>
</dbReference>
<proteinExistence type="predicted"/>
<organism evidence="1">
    <name type="scientific">Aphanomyces invadans</name>
    <dbReference type="NCBI Taxonomy" id="157072"/>
    <lineage>
        <taxon>Eukaryota</taxon>
        <taxon>Sar</taxon>
        <taxon>Stramenopiles</taxon>
        <taxon>Oomycota</taxon>
        <taxon>Saprolegniomycetes</taxon>
        <taxon>Saprolegniales</taxon>
        <taxon>Verrucalvaceae</taxon>
        <taxon>Aphanomyces</taxon>
    </lineage>
</organism>
<dbReference type="VEuPathDB" id="FungiDB:H310_11625"/>
<gene>
    <name evidence="1" type="ORF">H310_11625</name>
</gene>
<reference evidence="1" key="1">
    <citation type="submission" date="2013-12" db="EMBL/GenBank/DDBJ databases">
        <title>The Genome Sequence of Aphanomyces invadans NJM9701.</title>
        <authorList>
            <consortium name="The Broad Institute Genomics Platform"/>
            <person name="Russ C."/>
            <person name="Tyler B."/>
            <person name="van West P."/>
            <person name="Dieguez-Uribeondo J."/>
            <person name="Young S.K."/>
            <person name="Zeng Q."/>
            <person name="Gargeya S."/>
            <person name="Fitzgerald M."/>
            <person name="Abouelleil A."/>
            <person name="Alvarado L."/>
            <person name="Chapman S.B."/>
            <person name="Gainer-Dewar J."/>
            <person name="Goldberg J."/>
            <person name="Griggs A."/>
            <person name="Gujja S."/>
            <person name="Hansen M."/>
            <person name="Howarth C."/>
            <person name="Imamovic A."/>
            <person name="Ireland A."/>
            <person name="Larimer J."/>
            <person name="McCowan C."/>
            <person name="Murphy C."/>
            <person name="Pearson M."/>
            <person name="Poon T.W."/>
            <person name="Priest M."/>
            <person name="Roberts A."/>
            <person name="Saif S."/>
            <person name="Shea T."/>
            <person name="Sykes S."/>
            <person name="Wortman J."/>
            <person name="Nusbaum C."/>
            <person name="Birren B."/>
        </authorList>
    </citation>
    <scope>NUCLEOTIDE SEQUENCE [LARGE SCALE GENOMIC DNA]</scope>
    <source>
        <strain evidence="1">NJM9701</strain>
    </source>
</reference>
<name>A0A024TLG7_9STRA</name>
<sequence>MKAYDDANRLESGYRSIQDLVKEVRTTRDFVQLATTMSLILNYTHISGGYKYLTCDKVADPDECILEEEQ</sequence>
<dbReference type="EMBL" id="KI913983">
    <property type="protein sequence ID" value="ETV94985.1"/>
    <property type="molecule type" value="Genomic_DNA"/>
</dbReference>
<accession>A0A024TLG7</accession>
<dbReference type="AlphaFoldDB" id="A0A024TLG7"/>